<accession>A0A8H6UZW7</accession>
<evidence type="ECO:0008006" key="10">
    <source>
        <dbReference type="Google" id="ProtNLM"/>
    </source>
</evidence>
<protein>
    <recommendedName>
        <fullName evidence="10">UbiA prenyltransferase</fullName>
    </recommendedName>
</protein>
<evidence type="ECO:0000313" key="6">
    <source>
        <dbReference type="EMBL" id="KAF7136823.1"/>
    </source>
</evidence>
<name>A0A8H6UZW7_9EURO</name>
<dbReference type="InterPro" id="IPR000537">
    <property type="entry name" value="UbiA_prenyltransferase"/>
</dbReference>
<evidence type="ECO:0000256" key="3">
    <source>
        <dbReference type="ARBA" id="ARBA00022989"/>
    </source>
</evidence>
<dbReference type="Proteomes" id="UP000630445">
    <property type="component" value="Unassembled WGS sequence"/>
</dbReference>
<organism evidence="7 9">
    <name type="scientific">Aspergillus hiratsukae</name>
    <dbReference type="NCBI Taxonomy" id="1194566"/>
    <lineage>
        <taxon>Eukaryota</taxon>
        <taxon>Fungi</taxon>
        <taxon>Dikarya</taxon>
        <taxon>Ascomycota</taxon>
        <taxon>Pezizomycotina</taxon>
        <taxon>Eurotiomycetes</taxon>
        <taxon>Eurotiomycetidae</taxon>
        <taxon>Eurotiales</taxon>
        <taxon>Aspergillaceae</taxon>
        <taxon>Aspergillus</taxon>
        <taxon>Aspergillus subgen. Fumigati</taxon>
    </lineage>
</organism>
<reference evidence="7" key="1">
    <citation type="submission" date="2020-06" db="EMBL/GenBank/DDBJ databases">
        <title>Draft genome sequences of strains closely related to Aspergillus parafelis and Aspergillus hiratsukae.</title>
        <authorList>
            <person name="Dos Santos R.A.C."/>
            <person name="Rivero-Menendez O."/>
            <person name="Steenwyk J.L."/>
            <person name="Mead M.E."/>
            <person name="Goldman G.H."/>
            <person name="Alastruey-Izquierdo A."/>
            <person name="Rokas A."/>
        </authorList>
    </citation>
    <scope>NUCLEOTIDE SEQUENCE</scope>
    <source>
        <strain evidence="6">CNM-CM5793</strain>
        <strain evidence="7">CNM-CM6106</strain>
    </source>
</reference>
<dbReference type="PANTHER" id="PTHR42723:SF1">
    <property type="entry name" value="CHLOROPHYLL SYNTHASE, CHLOROPLASTIC"/>
    <property type="match status" value="1"/>
</dbReference>
<evidence type="ECO:0000256" key="2">
    <source>
        <dbReference type="ARBA" id="ARBA00022692"/>
    </source>
</evidence>
<dbReference type="GO" id="GO:0016765">
    <property type="term" value="F:transferase activity, transferring alkyl or aryl (other than methyl) groups"/>
    <property type="evidence" value="ECO:0007669"/>
    <property type="project" value="InterPro"/>
</dbReference>
<dbReference type="Proteomes" id="UP000662466">
    <property type="component" value="Unassembled WGS sequence"/>
</dbReference>
<feature type="transmembrane region" description="Helical" evidence="5">
    <location>
        <begin position="240"/>
        <end position="261"/>
    </location>
</feature>
<dbReference type="GO" id="GO:0016020">
    <property type="term" value="C:membrane"/>
    <property type="evidence" value="ECO:0007669"/>
    <property type="project" value="UniProtKB-SubCell"/>
</dbReference>
<evidence type="ECO:0000256" key="4">
    <source>
        <dbReference type="ARBA" id="ARBA00023136"/>
    </source>
</evidence>
<evidence type="ECO:0000313" key="8">
    <source>
        <dbReference type="Proteomes" id="UP000630445"/>
    </source>
</evidence>
<keyword evidence="3 5" id="KW-1133">Transmembrane helix</keyword>
<comment type="caution">
    <text evidence="7">The sequence shown here is derived from an EMBL/GenBank/DDBJ whole genome shotgun (WGS) entry which is preliminary data.</text>
</comment>
<evidence type="ECO:0000256" key="5">
    <source>
        <dbReference type="SAM" id="Phobius"/>
    </source>
</evidence>
<feature type="transmembrane region" description="Helical" evidence="5">
    <location>
        <begin position="267"/>
        <end position="283"/>
    </location>
</feature>
<proteinExistence type="predicted"/>
<comment type="subcellular location">
    <subcellularLocation>
        <location evidence="1">Membrane</location>
        <topology evidence="1">Multi-pass membrane protein</topology>
    </subcellularLocation>
</comment>
<evidence type="ECO:0000256" key="1">
    <source>
        <dbReference type="ARBA" id="ARBA00004141"/>
    </source>
</evidence>
<keyword evidence="2 5" id="KW-0812">Transmembrane</keyword>
<dbReference type="OrthoDB" id="434972at2759"/>
<dbReference type="InterPro" id="IPR050475">
    <property type="entry name" value="Prenyltransferase_related"/>
</dbReference>
<feature type="transmembrane region" description="Helical" evidence="5">
    <location>
        <begin position="97"/>
        <end position="115"/>
    </location>
</feature>
<dbReference type="CDD" id="cd13965">
    <property type="entry name" value="PT_UbiA_3"/>
    <property type="match status" value="1"/>
</dbReference>
<evidence type="ECO:0000313" key="7">
    <source>
        <dbReference type="EMBL" id="KAF7172902.1"/>
    </source>
</evidence>
<sequence length="298" mass="33702">MNLWLFTESDFATFVFPDTAFGIFAALSGKSMTTNPTPDLLAILSKVPKVLLWNWLNLLIFDLANQRHPESVIEDTINKPWRPVPSGRMTVAQTRRLLLLSVPFVLIVNYFLGAWEETALLFSLTWMYNDLGGGDEEFVTRNLIIAIAFSQYNKGAMRVASGCGFDVPPNAWQWLAITSGVIGTTMHVQDMKDQEGDRAKGRRTAPLVIGDGAARWTIAIPTAFWSIACPAFWGLGPLGYALPVSIGFFIVFRILALRSFIADKRTWWLWTFWTAIIWMLPLCKDYSVFTRFFQQIIS</sequence>
<evidence type="ECO:0000313" key="9">
    <source>
        <dbReference type="Proteomes" id="UP000662466"/>
    </source>
</evidence>
<keyword evidence="8" id="KW-1185">Reference proteome</keyword>
<dbReference type="AlphaFoldDB" id="A0A8H6UZW7"/>
<dbReference type="EMBL" id="JACBAD010001713">
    <property type="protein sequence ID" value="KAF7136823.1"/>
    <property type="molecule type" value="Genomic_DNA"/>
</dbReference>
<keyword evidence="4 5" id="KW-0472">Membrane</keyword>
<dbReference type="PANTHER" id="PTHR42723">
    <property type="entry name" value="CHLOROPHYLL SYNTHASE"/>
    <property type="match status" value="1"/>
</dbReference>
<dbReference type="Pfam" id="PF01040">
    <property type="entry name" value="UbiA"/>
    <property type="match status" value="1"/>
</dbReference>
<gene>
    <name evidence="6" type="ORF">CNMCM5793_006341</name>
    <name evidence="7" type="ORF">CNMCM6106_007068</name>
</gene>
<dbReference type="EMBL" id="JACBAF010001820">
    <property type="protein sequence ID" value="KAF7172902.1"/>
    <property type="molecule type" value="Genomic_DNA"/>
</dbReference>